<evidence type="ECO:0000256" key="1">
    <source>
        <dbReference type="ARBA" id="ARBA00022676"/>
    </source>
</evidence>
<dbReference type="CDD" id="cd03789">
    <property type="entry name" value="GT9_LPS_heptosyltransferase"/>
    <property type="match status" value="1"/>
</dbReference>
<evidence type="ECO:0000313" key="3">
    <source>
        <dbReference type="EMBL" id="MBF1163894.1"/>
    </source>
</evidence>
<comment type="caution">
    <text evidence="3">The sequence shown here is derived from an EMBL/GenBank/DDBJ whole genome shotgun (WGS) entry which is preliminary data.</text>
</comment>
<name>A0A930BPK9_9RHOO</name>
<keyword evidence="2" id="KW-0808">Transferase</keyword>
<proteinExistence type="predicted"/>
<dbReference type="SUPFAM" id="SSF53756">
    <property type="entry name" value="UDP-Glycosyltransferase/glycogen phosphorylase"/>
    <property type="match status" value="1"/>
</dbReference>
<dbReference type="GO" id="GO:0008713">
    <property type="term" value="F:ADP-heptose-lipopolysaccharide heptosyltransferase activity"/>
    <property type="evidence" value="ECO:0007669"/>
    <property type="project" value="TreeGrafter"/>
</dbReference>
<sequence length="372" mass="40472">MIYLLLTWLCWPIVRLFSRSPAAHPARILVIQRAKIGDVICSTPVFRSLKAQFPDAEIEVLAGPAAKDILRANPHLSRVEVWTDADLAGWLGKWRLIRMLHNRRYDVVFCLNVGIIYPIACFWGGVPLRYAVRPNFLGTSYRLASSLWTDMEAHDGCRLIGDTYVALLRRAGVQSINSVKEVFPAPNAALKVDTFLKGSHRPRIGVGVGAGNKLKALGPEMLRNILAGLFGARPDSVPVLIGTAGDGVLAKELLTHFPDRTILNACGVFELDEMPALLQQFDAYLGVDSGITYMADALGIPLVSVAGPCNMQETRPTGSKAVVIQKLPPCAPCAHIFRAPYWCATGDLACLHLIQADEVVAALCSLLPAKDS</sequence>
<dbReference type="PANTHER" id="PTHR30160">
    <property type="entry name" value="TETRAACYLDISACCHARIDE 4'-KINASE-RELATED"/>
    <property type="match status" value="1"/>
</dbReference>
<dbReference type="InterPro" id="IPR051199">
    <property type="entry name" value="LPS_LOS_Heptosyltrfase"/>
</dbReference>
<protein>
    <submittedName>
        <fullName evidence="3">Glycosyltransferase family 9 protein</fullName>
    </submittedName>
</protein>
<dbReference type="EMBL" id="JABZMI010000022">
    <property type="protein sequence ID" value="MBF1163894.1"/>
    <property type="molecule type" value="Genomic_DNA"/>
</dbReference>
<dbReference type="Gene3D" id="3.40.50.2000">
    <property type="entry name" value="Glycogen Phosphorylase B"/>
    <property type="match status" value="2"/>
</dbReference>
<dbReference type="Pfam" id="PF01075">
    <property type="entry name" value="Glyco_transf_9"/>
    <property type="match status" value="1"/>
</dbReference>
<dbReference type="GO" id="GO:0005829">
    <property type="term" value="C:cytosol"/>
    <property type="evidence" value="ECO:0007669"/>
    <property type="project" value="TreeGrafter"/>
</dbReference>
<gene>
    <name evidence="3" type="ORF">HXL68_02530</name>
</gene>
<reference evidence="3" key="1">
    <citation type="submission" date="2020-04" db="EMBL/GenBank/DDBJ databases">
        <title>Deep metagenomics examines the oral microbiome during advanced dental caries in children, revealing novel taxa and co-occurrences with host molecules.</title>
        <authorList>
            <person name="Baker J.L."/>
            <person name="Morton J.T."/>
            <person name="Dinis M."/>
            <person name="Alvarez R."/>
            <person name="Tran N.C."/>
            <person name="Knight R."/>
            <person name="Edlund A."/>
        </authorList>
    </citation>
    <scope>NUCLEOTIDE SEQUENCE</scope>
    <source>
        <strain evidence="3">JCVI_32_bin.24</strain>
    </source>
</reference>
<evidence type="ECO:0000313" key="4">
    <source>
        <dbReference type="Proteomes" id="UP000718593"/>
    </source>
</evidence>
<keyword evidence="1" id="KW-0328">Glycosyltransferase</keyword>
<organism evidence="3 4">
    <name type="scientific">Dechloromonas agitata</name>
    <dbReference type="NCBI Taxonomy" id="73030"/>
    <lineage>
        <taxon>Bacteria</taxon>
        <taxon>Pseudomonadati</taxon>
        <taxon>Pseudomonadota</taxon>
        <taxon>Betaproteobacteria</taxon>
        <taxon>Rhodocyclales</taxon>
        <taxon>Azonexaceae</taxon>
        <taxon>Dechloromonas</taxon>
    </lineage>
</organism>
<dbReference type="GO" id="GO:0009244">
    <property type="term" value="P:lipopolysaccharide core region biosynthetic process"/>
    <property type="evidence" value="ECO:0007669"/>
    <property type="project" value="TreeGrafter"/>
</dbReference>
<dbReference type="PANTHER" id="PTHR30160:SF7">
    <property type="entry name" value="ADP-HEPTOSE--LPS HEPTOSYLTRANSFERASE 2"/>
    <property type="match status" value="1"/>
</dbReference>
<dbReference type="InterPro" id="IPR002201">
    <property type="entry name" value="Glyco_trans_9"/>
</dbReference>
<evidence type="ECO:0000256" key="2">
    <source>
        <dbReference type="ARBA" id="ARBA00022679"/>
    </source>
</evidence>
<dbReference type="AlphaFoldDB" id="A0A930BPK9"/>
<accession>A0A930BPK9</accession>
<dbReference type="Proteomes" id="UP000718593">
    <property type="component" value="Unassembled WGS sequence"/>
</dbReference>